<evidence type="ECO:0000313" key="2">
    <source>
        <dbReference type="Proteomes" id="UP000663814"/>
    </source>
</evidence>
<evidence type="ECO:0000313" key="1">
    <source>
        <dbReference type="EMBL" id="MBZ9612894.1"/>
    </source>
</evidence>
<name>A0ABS7XBG3_9GAMM</name>
<reference evidence="1 2" key="2">
    <citation type="submission" date="2021-08" db="EMBL/GenBank/DDBJ databases">
        <title>Rheinheimera aquimaris sp. nov., isolated from seawater of the East Sea in Korea.</title>
        <authorList>
            <person name="Kim K.H."/>
            <person name="Wenting R."/>
            <person name="Kim K.R."/>
            <person name="Jeon C.O."/>
        </authorList>
    </citation>
    <scope>NUCLEOTIDE SEQUENCE [LARGE SCALE GENOMIC DNA]</scope>
    <source>
        <strain evidence="1 2">MA-13</strain>
    </source>
</reference>
<dbReference type="PANTHER" id="PTHR39431:SF1">
    <property type="entry name" value="FRPA_C-RELATED PROTEIN"/>
    <property type="match status" value="1"/>
</dbReference>
<dbReference type="Proteomes" id="UP000663814">
    <property type="component" value="Unassembled WGS sequence"/>
</dbReference>
<dbReference type="RefSeq" id="WP_224673475.1">
    <property type="nucleotide sequence ID" value="NZ_JAERPS020000005.1"/>
</dbReference>
<sequence length="339" mass="37610">MDITSASQQFAVAEQKYLAYGRKQQLLSNENRPAPVVPELAPNAALTEDDFTADDGTLFNAYQTFGMVKHLLAKLGQHHSDWQKPAQAAPPAQSNSRLNSEIETTVFTANFSSESLFVSGNQQQVDNSGQRIATTEWELGYQSVQANFSGQLQMQDGSSVSFAFEFSMQVSWARYSYTEQPLQDPLIVSLDNSAAKLTDNRTEFDLFSNGSSVQLPQLAAQQFYLAYDRNNDQRVNNGTELFGPQSGQGFAELAKFDDNGNGFIDPADDIWQYLYLWRPKQQLLSMDAAKLGAFSVSSAATPMPLLDKQQQKQGEIQRSGLAFTDEARPILVQQIDLVV</sequence>
<accession>A0ABS7XBG3</accession>
<dbReference type="PANTHER" id="PTHR39431">
    <property type="entry name" value="FRPA/C-RELATED PROTEIN"/>
    <property type="match status" value="1"/>
</dbReference>
<keyword evidence="2" id="KW-1185">Reference proteome</keyword>
<protein>
    <recommendedName>
        <fullName evidence="3">VCBS repeat-containing protein</fullName>
    </recommendedName>
</protein>
<reference evidence="1 2" key="1">
    <citation type="submission" date="2020-12" db="EMBL/GenBank/DDBJ databases">
        <authorList>
            <person name="Ruan W."/>
            <person name="Khan S.A."/>
            <person name="Jeon C.O."/>
        </authorList>
    </citation>
    <scope>NUCLEOTIDE SEQUENCE [LARGE SCALE GENOMIC DNA]</scope>
    <source>
        <strain evidence="1 2">MA-13</strain>
    </source>
</reference>
<comment type="caution">
    <text evidence="1">The sequence shown here is derived from an EMBL/GenBank/DDBJ whole genome shotgun (WGS) entry which is preliminary data.</text>
</comment>
<dbReference type="EMBL" id="JAERPS020000005">
    <property type="protein sequence ID" value="MBZ9612894.1"/>
    <property type="molecule type" value="Genomic_DNA"/>
</dbReference>
<proteinExistence type="predicted"/>
<evidence type="ECO:0008006" key="3">
    <source>
        <dbReference type="Google" id="ProtNLM"/>
    </source>
</evidence>
<gene>
    <name evidence="1" type="ORF">I4W93_014990</name>
</gene>
<organism evidence="1 2">
    <name type="scientific">Rheinheimera maricola</name>
    <dbReference type="NCBI Taxonomy" id="2793282"/>
    <lineage>
        <taxon>Bacteria</taxon>
        <taxon>Pseudomonadati</taxon>
        <taxon>Pseudomonadota</taxon>
        <taxon>Gammaproteobacteria</taxon>
        <taxon>Chromatiales</taxon>
        <taxon>Chromatiaceae</taxon>
        <taxon>Rheinheimera</taxon>
    </lineage>
</organism>